<dbReference type="AlphaFoldDB" id="A0A365Y0Q9"/>
<accession>A0A365Y0Q9</accession>
<gene>
    <name evidence="1" type="ORF">DF182_02045</name>
</gene>
<keyword evidence="2" id="KW-1185">Reference proteome</keyword>
<dbReference type="EMBL" id="QFFJ01000001">
    <property type="protein sequence ID" value="RBL91425.1"/>
    <property type="molecule type" value="Genomic_DNA"/>
</dbReference>
<proteinExistence type="predicted"/>
<sequence length="100" mass="11604">MKQMTWGLTGDKQVSVISNSDSANFIPQRSREYVYEGLSDIYYKLQHDTLFIYTPTIAPVPQYFRTPYKVIQIKLSNPEAIDLFVNHEYKKKGLTKIGPE</sequence>
<comment type="caution">
    <text evidence="1">The sequence shown here is derived from an EMBL/GenBank/DDBJ whole genome shotgun (WGS) entry which is preliminary data.</text>
</comment>
<reference evidence="1 2" key="1">
    <citation type="submission" date="2018-05" db="EMBL/GenBank/DDBJ databases">
        <title>Chitinophaga sp. K3CV102501T nov., isolated from isolated from a monsoon evergreen broad-leaved forest soil.</title>
        <authorList>
            <person name="Lv Y."/>
        </authorList>
    </citation>
    <scope>NUCLEOTIDE SEQUENCE [LARGE SCALE GENOMIC DNA]</scope>
    <source>
        <strain evidence="1 2">GDMCC 1.1325</strain>
    </source>
</reference>
<evidence type="ECO:0000313" key="2">
    <source>
        <dbReference type="Proteomes" id="UP000253410"/>
    </source>
</evidence>
<organism evidence="1 2">
    <name type="scientific">Chitinophaga flava</name>
    <dbReference type="NCBI Taxonomy" id="2259036"/>
    <lineage>
        <taxon>Bacteria</taxon>
        <taxon>Pseudomonadati</taxon>
        <taxon>Bacteroidota</taxon>
        <taxon>Chitinophagia</taxon>
        <taxon>Chitinophagales</taxon>
        <taxon>Chitinophagaceae</taxon>
        <taxon>Chitinophaga</taxon>
    </lineage>
</organism>
<dbReference type="Proteomes" id="UP000253410">
    <property type="component" value="Unassembled WGS sequence"/>
</dbReference>
<evidence type="ECO:0000313" key="1">
    <source>
        <dbReference type="EMBL" id="RBL91425.1"/>
    </source>
</evidence>
<name>A0A365Y0Q9_9BACT</name>
<protein>
    <submittedName>
        <fullName evidence="1">Uncharacterized protein</fullName>
    </submittedName>
</protein>